<comment type="caution">
    <text evidence="9">The sequence shown here is derived from an EMBL/GenBank/DDBJ whole genome shotgun (WGS) entry which is preliminary data.</text>
</comment>
<keyword evidence="3" id="KW-0808">Transferase</keyword>
<keyword evidence="10" id="KW-1185">Reference proteome</keyword>
<dbReference type="GO" id="GO:0008168">
    <property type="term" value="F:methyltransferase activity"/>
    <property type="evidence" value="ECO:0007669"/>
    <property type="project" value="UniProtKB-KW"/>
</dbReference>
<evidence type="ECO:0000256" key="3">
    <source>
        <dbReference type="ARBA" id="ARBA00022679"/>
    </source>
</evidence>
<dbReference type="AlphaFoldDB" id="A0A2J8AGU1"/>
<feature type="non-terminal residue" evidence="9">
    <location>
        <position position="622"/>
    </location>
</feature>
<dbReference type="EC" id="2.1.1.282" evidence="1"/>
<evidence type="ECO:0000256" key="1">
    <source>
        <dbReference type="ARBA" id="ARBA00012750"/>
    </source>
</evidence>
<evidence type="ECO:0000256" key="6">
    <source>
        <dbReference type="ARBA" id="ARBA00049202"/>
    </source>
</evidence>
<proteinExistence type="predicted"/>
<evidence type="ECO:0000256" key="2">
    <source>
        <dbReference type="ARBA" id="ARBA00022603"/>
    </source>
</evidence>
<dbReference type="Gene3D" id="3.30.1960.10">
    <property type="entry name" value="tRNA wybutosine-synthesizing-like"/>
    <property type="match status" value="1"/>
</dbReference>
<dbReference type="Gene3D" id="2.120.10.80">
    <property type="entry name" value="Kelch-type beta propeller"/>
    <property type="match status" value="2"/>
</dbReference>
<evidence type="ECO:0000313" key="10">
    <source>
        <dbReference type="Proteomes" id="UP000236333"/>
    </source>
</evidence>
<name>A0A2J8AGU1_9CHLO</name>
<evidence type="ECO:0000256" key="5">
    <source>
        <dbReference type="ARBA" id="ARBA00022694"/>
    </source>
</evidence>
<comment type="catalytic activity">
    <reaction evidence="6">
        <text>4-demethyl-7-[(3S)-3-amino-3-carboxypropyl]wyosine(37) in tRNA(Phe) + S-adenosyl-L-methionine = 7-[(3S)-3-amino-3-carboxypropyl]wyosine(37) in tRNA(Phe) + S-adenosyl-L-homocysteine + H(+)</text>
        <dbReference type="Rhea" id="RHEA:36635"/>
        <dbReference type="Rhea" id="RHEA-COMP:10378"/>
        <dbReference type="Rhea" id="RHEA-COMP:10379"/>
        <dbReference type="ChEBI" id="CHEBI:15378"/>
        <dbReference type="ChEBI" id="CHEBI:57856"/>
        <dbReference type="ChEBI" id="CHEBI:59789"/>
        <dbReference type="ChEBI" id="CHEBI:73543"/>
        <dbReference type="ChEBI" id="CHEBI:73550"/>
        <dbReference type="EC" id="2.1.1.282"/>
    </reaction>
</comment>
<dbReference type="SUPFAM" id="SSF117281">
    <property type="entry name" value="Kelch motif"/>
    <property type="match status" value="1"/>
</dbReference>
<reference evidence="9 10" key="1">
    <citation type="journal article" date="2017" name="Mol. Biol. Evol.">
        <title>The 4-celled Tetrabaena socialis nuclear genome reveals the essential components for genetic control of cell number at the origin of multicellularity in the volvocine lineage.</title>
        <authorList>
            <person name="Featherston J."/>
            <person name="Arakaki Y."/>
            <person name="Hanschen E.R."/>
            <person name="Ferris P.J."/>
            <person name="Michod R.E."/>
            <person name="Olson B.J.S.C."/>
            <person name="Nozaki H."/>
            <person name="Durand P.M."/>
        </authorList>
    </citation>
    <scope>NUCLEOTIDE SEQUENCE [LARGE SCALE GENOMIC DNA]</scope>
    <source>
        <strain evidence="9 10">NIES-571</strain>
    </source>
</reference>
<evidence type="ECO:0000256" key="7">
    <source>
        <dbReference type="SAM" id="MobiDB-lite"/>
    </source>
</evidence>
<evidence type="ECO:0000259" key="8">
    <source>
        <dbReference type="Pfam" id="PF02676"/>
    </source>
</evidence>
<feature type="region of interest" description="Disordered" evidence="7">
    <location>
        <begin position="155"/>
        <end position="178"/>
    </location>
</feature>
<feature type="domain" description="tRNA wybutosine-synthesizing protein" evidence="8">
    <location>
        <begin position="42"/>
        <end position="121"/>
    </location>
</feature>
<keyword evidence="4" id="KW-0949">S-adenosyl-L-methionine</keyword>
<dbReference type="InterPro" id="IPR015915">
    <property type="entry name" value="Kelch-typ_b-propeller"/>
</dbReference>
<dbReference type="PANTHER" id="PTHR23244">
    <property type="entry name" value="KELCH REPEAT DOMAIN"/>
    <property type="match status" value="1"/>
</dbReference>
<dbReference type="SUPFAM" id="SSF111278">
    <property type="entry name" value="SSo0622-like"/>
    <property type="match status" value="1"/>
</dbReference>
<dbReference type="InterPro" id="IPR006652">
    <property type="entry name" value="Kelch_1"/>
</dbReference>
<evidence type="ECO:0000256" key="4">
    <source>
        <dbReference type="ARBA" id="ARBA00022691"/>
    </source>
</evidence>
<sequence length="622" mass="61457">MPAGAAQSLRHFIFRSQVLGLFRQYVRASRSLGAPPARSDLVAERALAAARAAGFRESGLTLGAGGRRVMVGVRCSLRMEAPVADGGAVLVPDSYIRYLAVLANEKYGENMERIARFEAELLAALGGGAEAAGVAAKGAGAQGAAGGGGGGGALAAGTRGVEEEARGEAPLSATPARRRRGGELAAAVAYGGAEAGAAALLALKRRQARVLGRIRALELRVGGAAAAATPAVMAAAGVVAAAAVPSLSAAAAGVSAVAAAFVAAAASPAATGPLLRWRPVPVSPDRPTVSDAVPRWGAASAVLGRRIVLVGGYGGGGAHARRADVLLYDTPSRTWEALAPADPAAPAPPARMGHGAAALGGGHVVVVGGRTSPVDPLGDVWILDLGARAWIRVHADVDPVDTAGGRVAHAVFPGRYRHSVVSVPPSSAAGLVESGGGGGAGRGGAARATSLDGWRVVVFGGRNADAVLGDAWVLYRDPGVGGGSGGGGGDVASGWRWRQVAPSGATPSPRKSHAACFMPGAAHSPDPARPNGPTIRDDRPPPPSSVAAVAAPAAAAAGRMYVHGGTCGYGMHFCDTSYLDLASYTWHRLAGQLAPGPGRAGDGGAGGGGGGGAPACFSHTLS</sequence>
<accession>A0A2J8AGU1</accession>
<protein>
    <recommendedName>
        <fullName evidence="1">tRNA(Phe) 7-[(3-amino-3-carboxypropyl)-4-demethylwyosine(37)-N(4)]-methyltransferase</fullName>
        <ecNumber evidence="1">2.1.1.282</ecNumber>
    </recommendedName>
</protein>
<dbReference type="InterPro" id="IPR003827">
    <property type="entry name" value="tRNA_yW-synthesising"/>
</dbReference>
<dbReference type="Pfam" id="PF01344">
    <property type="entry name" value="Kelch_1"/>
    <property type="match status" value="1"/>
</dbReference>
<dbReference type="Pfam" id="PF02676">
    <property type="entry name" value="TYW3"/>
    <property type="match status" value="1"/>
</dbReference>
<gene>
    <name evidence="9" type="ORF">TSOC_001437</name>
</gene>
<dbReference type="InterPro" id="IPR036602">
    <property type="entry name" value="tRNA_yW-synthesising-like_sf"/>
</dbReference>
<dbReference type="GO" id="GO:0008033">
    <property type="term" value="P:tRNA processing"/>
    <property type="evidence" value="ECO:0007669"/>
    <property type="project" value="UniProtKB-KW"/>
</dbReference>
<keyword evidence="5" id="KW-0819">tRNA processing</keyword>
<evidence type="ECO:0000313" key="9">
    <source>
        <dbReference type="EMBL" id="PNH11727.1"/>
    </source>
</evidence>
<organism evidence="9 10">
    <name type="scientific">Tetrabaena socialis</name>
    <dbReference type="NCBI Taxonomy" id="47790"/>
    <lineage>
        <taxon>Eukaryota</taxon>
        <taxon>Viridiplantae</taxon>
        <taxon>Chlorophyta</taxon>
        <taxon>core chlorophytes</taxon>
        <taxon>Chlorophyceae</taxon>
        <taxon>CS clade</taxon>
        <taxon>Chlamydomonadales</taxon>
        <taxon>Tetrabaenaceae</taxon>
        <taxon>Tetrabaena</taxon>
    </lineage>
</organism>
<keyword evidence="2" id="KW-0489">Methyltransferase</keyword>
<dbReference type="GO" id="GO:0032259">
    <property type="term" value="P:methylation"/>
    <property type="evidence" value="ECO:0007669"/>
    <property type="project" value="UniProtKB-KW"/>
</dbReference>
<dbReference type="EMBL" id="PGGS01000023">
    <property type="protein sequence ID" value="PNH11727.1"/>
    <property type="molecule type" value="Genomic_DNA"/>
</dbReference>
<dbReference type="OrthoDB" id="74240at2759"/>
<feature type="region of interest" description="Disordered" evidence="7">
    <location>
        <begin position="500"/>
        <end position="546"/>
    </location>
</feature>
<dbReference type="Proteomes" id="UP000236333">
    <property type="component" value="Unassembled WGS sequence"/>
</dbReference>